<evidence type="ECO:0000313" key="2">
    <source>
        <dbReference type="EMBL" id="MTT74746.1"/>
    </source>
</evidence>
<keyword evidence="4" id="KW-1185">Reference proteome</keyword>
<dbReference type="AlphaFoldDB" id="A0A7X3BUP1"/>
<gene>
    <name evidence="2" type="ORF">GMD11_00485</name>
    <name evidence="3" type="ORF">GMD18_00480</name>
</gene>
<evidence type="ECO:0000256" key="1">
    <source>
        <dbReference type="SAM" id="SignalP"/>
    </source>
</evidence>
<proteinExistence type="predicted"/>
<accession>A0A7X3BUP1</accession>
<dbReference type="EMBL" id="WNBM01000001">
    <property type="protein sequence ID" value="MTT74746.1"/>
    <property type="molecule type" value="Genomic_DNA"/>
</dbReference>
<protein>
    <submittedName>
        <fullName evidence="2">Uncharacterized protein</fullName>
    </submittedName>
</protein>
<dbReference type="Gene3D" id="2.160.20.20">
    <property type="match status" value="1"/>
</dbReference>
<dbReference type="EMBL" id="WNBW01000001">
    <property type="protein sequence ID" value="MTU02877.1"/>
    <property type="molecule type" value="Genomic_DNA"/>
</dbReference>
<reference evidence="4 5" key="1">
    <citation type="journal article" date="2019" name="Nat. Med.">
        <title>A library of human gut bacterial isolates paired with longitudinal multiomics data enables mechanistic microbiome research.</title>
        <authorList>
            <person name="Poyet M."/>
            <person name="Groussin M."/>
            <person name="Gibbons S.M."/>
            <person name="Avila-Pacheco J."/>
            <person name="Jiang X."/>
            <person name="Kearney S.M."/>
            <person name="Perrotta A.R."/>
            <person name="Berdy B."/>
            <person name="Zhao S."/>
            <person name="Lieberman T.D."/>
            <person name="Swanson P.K."/>
            <person name="Smith M."/>
            <person name="Roesemann S."/>
            <person name="Alexander J.E."/>
            <person name="Rich S.A."/>
            <person name="Livny J."/>
            <person name="Vlamakis H."/>
            <person name="Clish C."/>
            <person name="Bullock K."/>
            <person name="Deik A."/>
            <person name="Scott J."/>
            <person name="Pierce K.A."/>
            <person name="Xavier R.J."/>
            <person name="Alm E.J."/>
        </authorList>
    </citation>
    <scope>NUCLEOTIDE SEQUENCE [LARGE SCALE GENOMIC DNA]</scope>
    <source>
        <strain evidence="2 5">BIOML-A13</strain>
        <strain evidence="3 4">BIOML-A3</strain>
    </source>
</reference>
<evidence type="ECO:0000313" key="4">
    <source>
        <dbReference type="Proteomes" id="UP000443070"/>
    </source>
</evidence>
<dbReference type="RefSeq" id="WP_155163422.1">
    <property type="nucleotide sequence ID" value="NZ_WNBG01000001.1"/>
</dbReference>
<dbReference type="Proteomes" id="UP000484547">
    <property type="component" value="Unassembled WGS sequence"/>
</dbReference>
<name>A0A7X3BUP1_9FIRM</name>
<feature type="chain" id="PRO_5030679410" evidence="1">
    <location>
        <begin position="27"/>
        <end position="790"/>
    </location>
</feature>
<organism evidence="2 5">
    <name type="scientific">Phascolarctobacterium faecium</name>
    <dbReference type="NCBI Taxonomy" id="33025"/>
    <lineage>
        <taxon>Bacteria</taxon>
        <taxon>Bacillati</taxon>
        <taxon>Bacillota</taxon>
        <taxon>Negativicutes</taxon>
        <taxon>Acidaminococcales</taxon>
        <taxon>Acidaminococcaceae</taxon>
        <taxon>Phascolarctobacterium</taxon>
    </lineage>
</organism>
<dbReference type="InterPro" id="IPR012332">
    <property type="entry name" value="Autotransporter_pectin_lyase_C"/>
</dbReference>
<comment type="caution">
    <text evidence="2">The sequence shown here is derived from an EMBL/GenBank/DDBJ whole genome shotgun (WGS) entry which is preliminary data.</text>
</comment>
<dbReference type="SUPFAM" id="SSF51126">
    <property type="entry name" value="Pectin lyase-like"/>
    <property type="match status" value="1"/>
</dbReference>
<dbReference type="InterPro" id="IPR011050">
    <property type="entry name" value="Pectin_lyase_fold/virulence"/>
</dbReference>
<feature type="signal peptide" evidence="1">
    <location>
        <begin position="1"/>
        <end position="26"/>
    </location>
</feature>
<sequence length="790" mass="83008">MRKQKLERAVVLSLMLAALQQNSVLAGDAISKEEYTGDKDKYYSYQDAVSIDKFVENKFSYKAASAVFAGSSGGNGFRIELSFDKNLTVDLDDPTAATDKYVYAVRAGNYATINIGGELLSITNSAIHSNPNDYTVNYGIYGSQTSKINITAQNTEINLGGNSQGKDDTYNATGIYNTGIENYGGDFSAKDLKITGTMQGNFIGINNSGKFAADNIDIQAVSESGSMYGIKNTGTTGLDFKDVNIELELKSGYALTGIKSKSDLTADNINIKLQNGNTGLYVTDTASAPDLLVKGALNIDIVTNSESSVGAYAKGKLTVGKELNVFIDGSKSFNVNGIISDMDDGMTDAKDNVKMVLIGPRVYYTTYVVGFTGNTLLEGRKNDLLITLDQTEGSAAQGRAAIMGDRITGSMGSLQTGNGSETNIMINAKPAGGVNRSKLIQGIWNYNTARDSKHAAGSVVNIAIDATGMQTGTANKDAEYGILGVLSTAKTVFEAGSQTNVSLLGNAVDAAGQNGTVGLSGKITAAGDVSVVIASEGGIGIRTVATVAGEAAEYSGDVIVQTNKGLAVGVTDCYRDATVPVTGGTTASVTIDPAAGKTIQLTGDVKHLTTDAVNGSLIDISMKNGQSFLRGASLGVNNDKNRTTDLSFDNSSQWFMTADSEATTLENKNNAVIDMRAGADKLEVRDYKGTGGSFILDTDLASEVNGDKVHIKNADAGTTYVSVKDVSLANNIQVTGIKNLLLITDDSKNAVFTGKELNNGGLWDVTPTIKKGLRRLMLRVMLSVLKSNGI</sequence>
<dbReference type="Proteomes" id="UP000443070">
    <property type="component" value="Unassembled WGS sequence"/>
</dbReference>
<evidence type="ECO:0000313" key="3">
    <source>
        <dbReference type="EMBL" id="MTU02877.1"/>
    </source>
</evidence>
<keyword evidence="1" id="KW-0732">Signal</keyword>
<evidence type="ECO:0000313" key="5">
    <source>
        <dbReference type="Proteomes" id="UP000484547"/>
    </source>
</evidence>
<dbReference type="OrthoDB" id="10019688at2"/>